<reference evidence="2" key="1">
    <citation type="submission" date="2019-05" db="EMBL/GenBank/DDBJ databases">
        <title>Whole genome sequencing of Pseudanabaena catenata USMAC16.</title>
        <authorList>
            <person name="Khan Z."/>
            <person name="Omar W.M."/>
            <person name="Convey P."/>
            <person name="Merican F."/>
            <person name="Najimudin N."/>
        </authorList>
    </citation>
    <scope>NUCLEOTIDE SEQUENCE</scope>
    <source>
        <strain evidence="2">USMAC16</strain>
    </source>
</reference>
<evidence type="ECO:0000313" key="3">
    <source>
        <dbReference type="Proteomes" id="UP001152872"/>
    </source>
</evidence>
<dbReference type="AlphaFoldDB" id="A0A9X4MDA5"/>
<evidence type="ECO:0000313" key="2">
    <source>
        <dbReference type="EMBL" id="MDG3495551.1"/>
    </source>
</evidence>
<dbReference type="PANTHER" id="PTHR35090">
    <property type="entry name" value="DNA-DIRECTED RNA POLYMERASE SUBUNIT I"/>
    <property type="match status" value="1"/>
</dbReference>
<dbReference type="EMBL" id="VBTY01000108">
    <property type="protein sequence ID" value="MDG3495551.1"/>
    <property type="molecule type" value="Genomic_DNA"/>
</dbReference>
<name>A0A9X4MDA5_9CYAN</name>
<proteinExistence type="predicted"/>
<gene>
    <name evidence="2" type="ORF">FEV09_13425</name>
</gene>
<feature type="domain" description="4-vinyl reductase 4VR" evidence="1">
    <location>
        <begin position="137"/>
        <end position="199"/>
    </location>
</feature>
<organism evidence="2 3">
    <name type="scientific">Pseudanabaena catenata USMAC16</name>
    <dbReference type="NCBI Taxonomy" id="1855837"/>
    <lineage>
        <taxon>Bacteria</taxon>
        <taxon>Bacillati</taxon>
        <taxon>Cyanobacteriota</taxon>
        <taxon>Cyanophyceae</taxon>
        <taxon>Pseudanabaenales</taxon>
        <taxon>Pseudanabaenaceae</taxon>
        <taxon>Pseudanabaena</taxon>
    </lineage>
</organism>
<dbReference type="SMART" id="SM00989">
    <property type="entry name" value="V4R"/>
    <property type="match status" value="1"/>
</dbReference>
<accession>A0A9X4MDA5</accession>
<sequence length="243" mass="27618">MTKSTFRNNREPLFSLNSLSQVCHYSRHTFFKFDQSKGQIRDWNQHQYVLASDDFIVSLLKGLEHEVGDASGWLMYLIGKDWGTNDAKDFKVWFERDYHFSVSKSNLSFALETWWWPLTAQGWGKWNVDLSSIREGFIFIDLFDSAVAKSMGNIGKPVCFLYAGLLAGFFSVMLNRGLSSTEIQCYSMGNNFCRFLIGSETRIKAAEFWLSSGATAQEIEQRLLDRESSSITGVNPSMDAGGI</sequence>
<dbReference type="Proteomes" id="UP001152872">
    <property type="component" value="Unassembled WGS sequence"/>
</dbReference>
<dbReference type="RefSeq" id="WP_009627683.1">
    <property type="nucleotide sequence ID" value="NZ_VBTY01000108.1"/>
</dbReference>
<dbReference type="Pfam" id="PF02830">
    <property type="entry name" value="V4R"/>
    <property type="match status" value="1"/>
</dbReference>
<evidence type="ECO:0000259" key="1">
    <source>
        <dbReference type="SMART" id="SM00989"/>
    </source>
</evidence>
<dbReference type="PANTHER" id="PTHR35090:SF1">
    <property type="entry name" value="SLR0144 PROTEIN"/>
    <property type="match status" value="1"/>
</dbReference>
<dbReference type="InterPro" id="IPR024096">
    <property type="entry name" value="NO_sig/Golgi_transp_ligand-bd"/>
</dbReference>
<dbReference type="InterPro" id="IPR004096">
    <property type="entry name" value="V4R"/>
</dbReference>
<dbReference type="SUPFAM" id="SSF111126">
    <property type="entry name" value="Ligand-binding domain in the NO signalling and Golgi transport"/>
    <property type="match status" value="1"/>
</dbReference>
<comment type="caution">
    <text evidence="2">The sequence shown here is derived from an EMBL/GenBank/DDBJ whole genome shotgun (WGS) entry which is preliminary data.</text>
</comment>
<keyword evidence="3" id="KW-1185">Reference proteome</keyword>
<dbReference type="Gene3D" id="3.30.1380.20">
    <property type="entry name" value="Trafficking protein particle complex subunit 3"/>
    <property type="match status" value="1"/>
</dbReference>
<protein>
    <submittedName>
        <fullName evidence="2">4-vinyl reductase</fullName>
    </submittedName>
</protein>